<comment type="similarity">
    <text evidence="2 8">Belongs to the CorA metal ion transporter (MIT) (TC 1.A.35) family.</text>
</comment>
<sequence length="347" mass="40994">MHRKKRHLKIGLSPGTLVYMGDKSETPVAINVFKAHTKSFTKLQEEELSDSLSHLNQPVWLNVNGLHRIETIQLIGKHFNIHSLVLEDIVNPHQRPKMEEYPHYIYIVLKMLSYEEEKNTIETEQVSIILGKEFVLSFREKSGDVFNSVRNRLKSGKIIDKGMTYLTYTLIDSIVDHYFLLLEEMREDLEELEDDLISNPQPENMHTIHNLKREIISLRKMVSPLREIVRKLQQDSSIVDENVRIYFRDVSDHIAQVIDQIETFREMLSSMLDIYLTSISNKMNEIMKMLTFISTIFIPLSFIVGVYGMNFKHIPELEWQWGYFCVWGIMITIVFSMLFYFKKKRWL</sequence>
<keyword evidence="8" id="KW-0460">Magnesium</keyword>
<dbReference type="SUPFAM" id="SSF144083">
    <property type="entry name" value="Magnesium transport protein CorA, transmembrane region"/>
    <property type="match status" value="1"/>
</dbReference>
<dbReference type="InterPro" id="IPR002523">
    <property type="entry name" value="MgTranspt_CorA/ZnTranspt_ZntB"/>
</dbReference>
<dbReference type="CDD" id="cd12828">
    <property type="entry name" value="TmCorA-like_1"/>
    <property type="match status" value="1"/>
</dbReference>
<dbReference type="EMBL" id="AP019860">
    <property type="protein sequence ID" value="BBM82582.1"/>
    <property type="molecule type" value="Genomic_DNA"/>
</dbReference>
<evidence type="ECO:0000256" key="8">
    <source>
        <dbReference type="RuleBase" id="RU362010"/>
    </source>
</evidence>
<keyword evidence="10" id="KW-1185">Reference proteome</keyword>
<dbReference type="OrthoDB" id="9803416at2"/>
<comment type="function">
    <text evidence="8">Mediates influx of magnesium ions.</text>
</comment>
<proteinExistence type="inferred from homology"/>
<dbReference type="SUPFAM" id="SSF143865">
    <property type="entry name" value="CorA soluble domain-like"/>
    <property type="match status" value="1"/>
</dbReference>
<dbReference type="Pfam" id="PF01544">
    <property type="entry name" value="CorA"/>
    <property type="match status" value="1"/>
</dbReference>
<dbReference type="NCBIfam" id="TIGR00383">
    <property type="entry name" value="corA"/>
    <property type="match status" value="1"/>
</dbReference>
<accession>A0A5S9IJL8</accession>
<name>A0A5S9IJL8_UABAM</name>
<evidence type="ECO:0000256" key="6">
    <source>
        <dbReference type="ARBA" id="ARBA00022989"/>
    </source>
</evidence>
<dbReference type="KEGG" id="uam:UABAM_00925"/>
<dbReference type="Proteomes" id="UP000326354">
    <property type="component" value="Chromosome"/>
</dbReference>
<feature type="transmembrane region" description="Helical" evidence="8">
    <location>
        <begin position="321"/>
        <end position="341"/>
    </location>
</feature>
<keyword evidence="3 8" id="KW-0813">Transport</keyword>
<dbReference type="Gene3D" id="1.20.58.340">
    <property type="entry name" value="Magnesium transport protein CorA, transmembrane region"/>
    <property type="match status" value="2"/>
</dbReference>
<keyword evidence="7 8" id="KW-0472">Membrane</keyword>
<dbReference type="GO" id="GO:0000287">
    <property type="term" value="F:magnesium ion binding"/>
    <property type="evidence" value="ECO:0007669"/>
    <property type="project" value="TreeGrafter"/>
</dbReference>
<dbReference type="AlphaFoldDB" id="A0A5S9IJL8"/>
<evidence type="ECO:0000313" key="9">
    <source>
        <dbReference type="EMBL" id="BBM82582.1"/>
    </source>
</evidence>
<dbReference type="InterPro" id="IPR045861">
    <property type="entry name" value="CorA_cytoplasmic_dom"/>
</dbReference>
<evidence type="ECO:0000256" key="1">
    <source>
        <dbReference type="ARBA" id="ARBA00004651"/>
    </source>
</evidence>
<evidence type="ECO:0000256" key="3">
    <source>
        <dbReference type="ARBA" id="ARBA00022448"/>
    </source>
</evidence>
<evidence type="ECO:0000256" key="5">
    <source>
        <dbReference type="ARBA" id="ARBA00022692"/>
    </source>
</evidence>
<protein>
    <recommendedName>
        <fullName evidence="8">Magnesium transport protein CorA</fullName>
    </recommendedName>
</protein>
<dbReference type="GO" id="GO:0015095">
    <property type="term" value="F:magnesium ion transmembrane transporter activity"/>
    <property type="evidence" value="ECO:0007669"/>
    <property type="project" value="UniProtKB-UniRule"/>
</dbReference>
<organism evidence="9 10">
    <name type="scientific">Uabimicrobium amorphum</name>
    <dbReference type="NCBI Taxonomy" id="2596890"/>
    <lineage>
        <taxon>Bacteria</taxon>
        <taxon>Pseudomonadati</taxon>
        <taxon>Planctomycetota</taxon>
        <taxon>Candidatus Uabimicrobiia</taxon>
        <taxon>Candidatus Uabimicrobiales</taxon>
        <taxon>Candidatus Uabimicrobiaceae</taxon>
        <taxon>Candidatus Uabimicrobium</taxon>
    </lineage>
</organism>
<keyword evidence="8" id="KW-0406">Ion transport</keyword>
<dbReference type="FunFam" id="1.20.58.340:FF:000012">
    <property type="entry name" value="Magnesium transport protein CorA"/>
    <property type="match status" value="1"/>
</dbReference>
<dbReference type="GO" id="GO:0005886">
    <property type="term" value="C:plasma membrane"/>
    <property type="evidence" value="ECO:0007669"/>
    <property type="project" value="UniProtKB-SubCell"/>
</dbReference>
<keyword evidence="6 8" id="KW-1133">Transmembrane helix</keyword>
<evidence type="ECO:0000256" key="4">
    <source>
        <dbReference type="ARBA" id="ARBA00022475"/>
    </source>
</evidence>
<dbReference type="PANTHER" id="PTHR46494:SF1">
    <property type="entry name" value="CORA FAMILY METAL ION TRANSPORTER (EUROFUNG)"/>
    <property type="match status" value="1"/>
</dbReference>
<evidence type="ECO:0000313" key="10">
    <source>
        <dbReference type="Proteomes" id="UP000326354"/>
    </source>
</evidence>
<keyword evidence="5 8" id="KW-0812">Transmembrane</keyword>
<comment type="subcellular location">
    <subcellularLocation>
        <location evidence="1">Cell membrane</location>
        <topology evidence="1">Multi-pass membrane protein</topology>
    </subcellularLocation>
    <subcellularLocation>
        <location evidence="8">Membrane</location>
        <topology evidence="8">Multi-pass membrane protein</topology>
    </subcellularLocation>
</comment>
<dbReference type="Gene3D" id="3.30.460.20">
    <property type="entry name" value="CorA soluble domain-like"/>
    <property type="match status" value="1"/>
</dbReference>
<dbReference type="GO" id="GO:0015087">
    <property type="term" value="F:cobalt ion transmembrane transporter activity"/>
    <property type="evidence" value="ECO:0007669"/>
    <property type="project" value="UniProtKB-UniRule"/>
</dbReference>
<keyword evidence="4 8" id="KW-1003">Cell membrane</keyword>
<evidence type="ECO:0000256" key="2">
    <source>
        <dbReference type="ARBA" id="ARBA00009765"/>
    </source>
</evidence>
<dbReference type="InterPro" id="IPR045863">
    <property type="entry name" value="CorA_TM1_TM2"/>
</dbReference>
<dbReference type="PANTHER" id="PTHR46494">
    <property type="entry name" value="CORA FAMILY METAL ION TRANSPORTER (EUROFUNG)"/>
    <property type="match status" value="1"/>
</dbReference>
<feature type="transmembrane region" description="Helical" evidence="8">
    <location>
        <begin position="289"/>
        <end position="309"/>
    </location>
</feature>
<gene>
    <name evidence="8" type="primary">corA</name>
    <name evidence="9" type="ORF">UABAM_00925</name>
</gene>
<dbReference type="GO" id="GO:0050897">
    <property type="term" value="F:cobalt ion binding"/>
    <property type="evidence" value="ECO:0007669"/>
    <property type="project" value="TreeGrafter"/>
</dbReference>
<reference evidence="9 10" key="1">
    <citation type="submission" date="2019-08" db="EMBL/GenBank/DDBJ databases">
        <title>Complete genome sequence of Candidatus Uab amorphum.</title>
        <authorList>
            <person name="Shiratori T."/>
            <person name="Suzuki S."/>
            <person name="Kakizawa Y."/>
            <person name="Ishida K."/>
        </authorList>
    </citation>
    <scope>NUCLEOTIDE SEQUENCE [LARGE SCALE GENOMIC DNA]</scope>
    <source>
        <strain evidence="9 10">SRT547</strain>
    </source>
</reference>
<evidence type="ECO:0000256" key="7">
    <source>
        <dbReference type="ARBA" id="ARBA00023136"/>
    </source>
</evidence>
<dbReference type="RefSeq" id="WP_151966818.1">
    <property type="nucleotide sequence ID" value="NZ_AP019860.1"/>
</dbReference>
<dbReference type="InterPro" id="IPR004488">
    <property type="entry name" value="Mg/Co-transport_prot_CorA"/>
</dbReference>